<dbReference type="SUPFAM" id="SSF55073">
    <property type="entry name" value="Nucleotide cyclase"/>
    <property type="match status" value="1"/>
</dbReference>
<dbReference type="EMBL" id="JAIQ01000174">
    <property type="protein sequence ID" value="KLD96053.1"/>
    <property type="molecule type" value="Genomic_DNA"/>
</dbReference>
<dbReference type="Proteomes" id="UP000035514">
    <property type="component" value="Unassembled WGS sequence"/>
</dbReference>
<dbReference type="InterPro" id="IPR001789">
    <property type="entry name" value="Sig_transdc_resp-reg_receiver"/>
</dbReference>
<evidence type="ECO:0000313" key="6">
    <source>
        <dbReference type="Proteomes" id="UP000035514"/>
    </source>
</evidence>
<dbReference type="InterPro" id="IPR001633">
    <property type="entry name" value="EAL_dom"/>
</dbReference>
<dbReference type="AlphaFoldDB" id="A0A0G9JP49"/>
<name>A0A0G9JP49_9BACT</name>
<dbReference type="SMART" id="SM00267">
    <property type="entry name" value="GGDEF"/>
    <property type="match status" value="1"/>
</dbReference>
<dbReference type="PANTHER" id="PTHR33121:SF71">
    <property type="entry name" value="OXYGEN SENSOR PROTEIN DOSP"/>
    <property type="match status" value="1"/>
</dbReference>
<feature type="domain" description="GGDEF" evidence="4">
    <location>
        <begin position="158"/>
        <end position="298"/>
    </location>
</feature>
<dbReference type="InterPro" id="IPR035919">
    <property type="entry name" value="EAL_sf"/>
</dbReference>
<feature type="modified residue" description="4-aspartylphosphate" evidence="1">
    <location>
        <position position="63"/>
    </location>
</feature>
<dbReference type="Gene3D" id="3.20.20.450">
    <property type="entry name" value="EAL domain"/>
    <property type="match status" value="1"/>
</dbReference>
<evidence type="ECO:0000259" key="3">
    <source>
        <dbReference type="PROSITE" id="PS50883"/>
    </source>
</evidence>
<accession>A0A0G9JP49</accession>
<comment type="caution">
    <text evidence="5">The sequence shown here is derived from an EMBL/GenBank/DDBJ whole genome shotgun (WGS) entry which is preliminary data.</text>
</comment>
<dbReference type="InterPro" id="IPR029787">
    <property type="entry name" value="Nucleotide_cyclase"/>
</dbReference>
<dbReference type="SUPFAM" id="SSF141868">
    <property type="entry name" value="EAL domain-like"/>
    <property type="match status" value="1"/>
</dbReference>
<protein>
    <submittedName>
        <fullName evidence="5">Diguanylate cyclase</fullName>
    </submittedName>
</protein>
<dbReference type="PROSITE" id="PS50110">
    <property type="entry name" value="RESPONSE_REGULATORY"/>
    <property type="match status" value="1"/>
</dbReference>
<dbReference type="Pfam" id="PF00990">
    <property type="entry name" value="GGDEF"/>
    <property type="match status" value="1"/>
</dbReference>
<dbReference type="SUPFAM" id="SSF52172">
    <property type="entry name" value="CheY-like"/>
    <property type="match status" value="1"/>
</dbReference>
<dbReference type="SMART" id="SM00448">
    <property type="entry name" value="REC"/>
    <property type="match status" value="1"/>
</dbReference>
<dbReference type="PROSITE" id="PS50887">
    <property type="entry name" value="GGDEF"/>
    <property type="match status" value="1"/>
</dbReference>
<dbReference type="InterPro" id="IPR011006">
    <property type="entry name" value="CheY-like_superfamily"/>
</dbReference>
<dbReference type="PANTHER" id="PTHR33121">
    <property type="entry name" value="CYCLIC DI-GMP PHOSPHODIESTERASE PDEF"/>
    <property type="match status" value="1"/>
</dbReference>
<organism evidence="5 6">
    <name type="scientific">Aliarcobacter butzleri L348</name>
    <dbReference type="NCBI Taxonomy" id="1447256"/>
    <lineage>
        <taxon>Bacteria</taxon>
        <taxon>Pseudomonadati</taxon>
        <taxon>Campylobacterota</taxon>
        <taxon>Epsilonproteobacteria</taxon>
        <taxon>Campylobacterales</taxon>
        <taxon>Arcobacteraceae</taxon>
        <taxon>Aliarcobacter</taxon>
    </lineage>
</organism>
<dbReference type="InterPro" id="IPR043128">
    <property type="entry name" value="Rev_trsase/Diguanyl_cyclase"/>
</dbReference>
<dbReference type="PROSITE" id="PS50883">
    <property type="entry name" value="EAL"/>
    <property type="match status" value="1"/>
</dbReference>
<keyword evidence="1" id="KW-0597">Phosphoprotein</keyword>
<gene>
    <name evidence="5" type="ORF">AA20_12835</name>
</gene>
<dbReference type="InterPro" id="IPR000160">
    <property type="entry name" value="GGDEF_dom"/>
</dbReference>
<dbReference type="GO" id="GO:0000160">
    <property type="term" value="P:phosphorelay signal transduction system"/>
    <property type="evidence" value="ECO:0007669"/>
    <property type="project" value="InterPro"/>
</dbReference>
<dbReference type="Pfam" id="PF00563">
    <property type="entry name" value="EAL"/>
    <property type="match status" value="1"/>
</dbReference>
<feature type="domain" description="Response regulatory" evidence="2">
    <location>
        <begin position="12"/>
        <end position="128"/>
    </location>
</feature>
<reference evidence="5 6" key="1">
    <citation type="submission" date="2014-01" db="EMBL/GenBank/DDBJ databases">
        <title>Development of a Comparative Genomic Fingerprinting Assay for High Resolution Genotyping of Arcobacter butzleri.</title>
        <authorList>
            <person name="Webb A.L."/>
            <person name="Inglis G.D."/>
            <person name="Kruczkiewicz P."/>
            <person name="Selinger L.B."/>
            <person name="Taboada E.N."/>
        </authorList>
    </citation>
    <scope>NUCLEOTIDE SEQUENCE [LARGE SCALE GENOMIC DNA]</scope>
    <source>
        <strain evidence="5 6">L348</strain>
    </source>
</reference>
<dbReference type="SMART" id="SM00052">
    <property type="entry name" value="EAL"/>
    <property type="match status" value="1"/>
</dbReference>
<dbReference type="Gene3D" id="3.40.50.2300">
    <property type="match status" value="1"/>
</dbReference>
<dbReference type="PATRIC" id="fig|1447256.3.peg.2517"/>
<dbReference type="CDD" id="cd01948">
    <property type="entry name" value="EAL"/>
    <property type="match status" value="1"/>
</dbReference>
<dbReference type="GO" id="GO:0071111">
    <property type="term" value="F:cyclic-guanylate-specific phosphodiesterase activity"/>
    <property type="evidence" value="ECO:0007669"/>
    <property type="project" value="InterPro"/>
</dbReference>
<dbReference type="Gene3D" id="3.30.70.270">
    <property type="match status" value="1"/>
</dbReference>
<dbReference type="InterPro" id="IPR050706">
    <property type="entry name" value="Cyclic-di-GMP_PDE-like"/>
</dbReference>
<sequence>MINNISILKNMSILYVEDEKDLREVTHEILKSFTKNQYIAENGQEGLELFKKYEKNIDLIVTDINMPILNGLEMAKEIKNINPNIPIIITTAFSNKEYLLESIDIGIDKYVLKPIDIAKLLQAMSQSIIYYELKELFIDKLTNLPNRNRLKKDLNQTDDVLMAFFDIDGFLTLNDLFGEEIGDGILVELSYKLKEHFPANEYSVYKLDVDKFVVVAVNSGKSVEEFYKYTKSFINKIENQSFLVNENEIDINLTVGVSHANGALAYKYAQRTITYARTKLRKIMIYNDSFNIHQSFENNIKWLKQLKNGFKENRFQAYFQPIVDTQTKEIYKYEALIRYIDENGNEVGPYNFLDIAKKTKQYPNIIKVILKDALKLIKEKNKKVSINISYADISNKNTTKYIYDFLTAQSIEHTKLLSFEILESEEIVDFEEVSRFISEVKKFECIVGIDDFGAGYSNFHLLSKLKISFIKIDGSLIQNIHNSKDLEIIVKTISNIAKEFNVKTVAEFVANEEIYNKVKELNIDYSQGFYFDKPISYDSIK</sequence>
<evidence type="ECO:0000259" key="4">
    <source>
        <dbReference type="PROSITE" id="PS50887"/>
    </source>
</evidence>
<proteinExistence type="predicted"/>
<evidence type="ECO:0000313" key="5">
    <source>
        <dbReference type="EMBL" id="KLD96053.1"/>
    </source>
</evidence>
<evidence type="ECO:0000259" key="2">
    <source>
        <dbReference type="PROSITE" id="PS50110"/>
    </source>
</evidence>
<evidence type="ECO:0000256" key="1">
    <source>
        <dbReference type="PROSITE-ProRule" id="PRU00169"/>
    </source>
</evidence>
<feature type="domain" description="EAL" evidence="3">
    <location>
        <begin position="299"/>
        <end position="541"/>
    </location>
</feature>
<dbReference type="NCBIfam" id="TIGR00254">
    <property type="entry name" value="GGDEF"/>
    <property type="match status" value="1"/>
</dbReference>
<dbReference type="RefSeq" id="WP_046997499.1">
    <property type="nucleotide sequence ID" value="NZ_JAIQ01000174.1"/>
</dbReference>
<dbReference type="Pfam" id="PF00072">
    <property type="entry name" value="Response_reg"/>
    <property type="match status" value="1"/>
</dbReference>